<dbReference type="KEGG" id="slf:JEQ17_03720"/>
<proteinExistence type="predicted"/>
<evidence type="ECO:0000313" key="2">
    <source>
        <dbReference type="EMBL" id="QQM46470.1"/>
    </source>
</evidence>
<dbReference type="SUPFAM" id="SSF159888">
    <property type="entry name" value="YdhG-like"/>
    <property type="match status" value="1"/>
</dbReference>
<sequence>MSSCPARPARAERRERSATAPNRSGKERAAELKTSSRRGRGKGKAAADEKDVLSTIAKMPQPDRAIAEGLHVVITAEAPTLSPKLWDGMPAHARGGKVLCFFLSAQKDKTRYSTLGFSDQANLGDGTMWPTAYALTGLGEADEVAIRALVRKAVD</sequence>
<accession>A0A7T7RH72</accession>
<protein>
    <recommendedName>
        <fullName evidence="4">YdhG-like domain-containing protein</fullName>
    </recommendedName>
</protein>
<dbReference type="AlphaFoldDB" id="A0A7T7RH72"/>
<feature type="region of interest" description="Disordered" evidence="1">
    <location>
        <begin position="1"/>
        <end position="60"/>
    </location>
</feature>
<dbReference type="EMBL" id="CP066831">
    <property type="protein sequence ID" value="QQM46470.1"/>
    <property type="molecule type" value="Genomic_DNA"/>
</dbReference>
<gene>
    <name evidence="2" type="ORF">JEQ17_03720</name>
</gene>
<organism evidence="2 3">
    <name type="scientific">Streptomyces liliifuscus</name>
    <dbReference type="NCBI Taxonomy" id="2797636"/>
    <lineage>
        <taxon>Bacteria</taxon>
        <taxon>Bacillati</taxon>
        <taxon>Actinomycetota</taxon>
        <taxon>Actinomycetes</taxon>
        <taxon>Kitasatosporales</taxon>
        <taxon>Streptomycetaceae</taxon>
        <taxon>Streptomyces</taxon>
    </lineage>
</organism>
<dbReference type="Proteomes" id="UP000595636">
    <property type="component" value="Chromosome"/>
</dbReference>
<name>A0A7T7RH72_9ACTN</name>
<evidence type="ECO:0000256" key="1">
    <source>
        <dbReference type="SAM" id="MobiDB-lite"/>
    </source>
</evidence>
<reference evidence="2 3" key="1">
    <citation type="submission" date="2020-12" db="EMBL/GenBank/DDBJ databases">
        <title>A novel species.</title>
        <authorList>
            <person name="Li K."/>
        </authorList>
    </citation>
    <scope>NUCLEOTIDE SEQUENCE [LARGE SCALE GENOMIC DNA]</scope>
    <source>
        <strain evidence="2 3">ZYC-3</strain>
    </source>
</reference>
<evidence type="ECO:0000313" key="3">
    <source>
        <dbReference type="Proteomes" id="UP000595636"/>
    </source>
</evidence>
<evidence type="ECO:0008006" key="4">
    <source>
        <dbReference type="Google" id="ProtNLM"/>
    </source>
</evidence>
<keyword evidence="3" id="KW-1185">Reference proteome</keyword>